<keyword evidence="10" id="KW-1185">Reference proteome</keyword>
<dbReference type="AlphaFoldDB" id="A0A8H5WEB0"/>
<accession>A0A8H5WEB0</accession>
<feature type="domain" description="Rhodopsin" evidence="8">
    <location>
        <begin position="117"/>
        <end position="176"/>
    </location>
</feature>
<dbReference type="InterPro" id="IPR049326">
    <property type="entry name" value="Rhodopsin_dom_fungi"/>
</dbReference>
<evidence type="ECO:0000256" key="5">
    <source>
        <dbReference type="ARBA" id="ARBA00038359"/>
    </source>
</evidence>
<keyword evidence="3 7" id="KW-1133">Transmembrane helix</keyword>
<feature type="region of interest" description="Disordered" evidence="6">
    <location>
        <begin position="179"/>
        <end position="213"/>
    </location>
</feature>
<evidence type="ECO:0000256" key="1">
    <source>
        <dbReference type="ARBA" id="ARBA00004141"/>
    </source>
</evidence>
<protein>
    <recommendedName>
        <fullName evidence="8">Rhodopsin domain-containing protein</fullName>
    </recommendedName>
</protein>
<sequence length="267" mass="29543">MEIITSIIIQAIALFISLLVTILRGWVRLGLEQRALTAPDYLVWCGWLCTLGWFICSIMALEIGRVHPVDPDTGATDSVAYLKFNVLRSLDKQSEASWDSVNASIVNWVLNISTDVARLAGIFSLGLITILVSTSRFIAYTVDHDLDDSTGNAWCTIEICTAVIVVSLPGLKSLFVKSKSPGNTSDRSNSRHKRTSLRQPSGHRSFTSRARVQEERHDDELELIPYGQNSALAIAQTPSEKRELDTDRAVVITTDFTVTRDSSSDRS</sequence>
<feature type="transmembrane region" description="Helical" evidence="7">
    <location>
        <begin position="7"/>
        <end position="29"/>
    </location>
</feature>
<proteinExistence type="inferred from homology"/>
<evidence type="ECO:0000313" key="10">
    <source>
        <dbReference type="Proteomes" id="UP000567885"/>
    </source>
</evidence>
<dbReference type="OrthoDB" id="444631at2759"/>
<evidence type="ECO:0000256" key="6">
    <source>
        <dbReference type="SAM" id="MobiDB-lite"/>
    </source>
</evidence>
<dbReference type="Proteomes" id="UP000567885">
    <property type="component" value="Unassembled WGS sequence"/>
</dbReference>
<evidence type="ECO:0000259" key="8">
    <source>
        <dbReference type="Pfam" id="PF20684"/>
    </source>
</evidence>
<dbReference type="EMBL" id="JAAGWQ010000444">
    <property type="protein sequence ID" value="KAF5655220.1"/>
    <property type="molecule type" value="Genomic_DNA"/>
</dbReference>
<dbReference type="PANTHER" id="PTHR33048:SF123">
    <property type="entry name" value="INTEGRAL MEMBRANE PROTEIN"/>
    <property type="match status" value="1"/>
</dbReference>
<feature type="transmembrane region" description="Helical" evidence="7">
    <location>
        <begin position="151"/>
        <end position="171"/>
    </location>
</feature>
<keyword evidence="2 7" id="KW-0812">Transmembrane</keyword>
<reference evidence="9 10" key="1">
    <citation type="submission" date="2020-05" db="EMBL/GenBank/DDBJ databases">
        <title>Identification and distribution of gene clusters putatively required for synthesis of sphingolipid metabolism inhibitors in phylogenetically diverse species of the filamentous fungus Fusarium.</title>
        <authorList>
            <person name="Kim H.-S."/>
            <person name="Busman M."/>
            <person name="Brown D.W."/>
            <person name="Divon H."/>
            <person name="Uhlig S."/>
            <person name="Proctor R.H."/>
        </authorList>
    </citation>
    <scope>NUCLEOTIDE SEQUENCE [LARGE SCALE GENOMIC DNA]</scope>
    <source>
        <strain evidence="9 10">NRRL 20693</strain>
    </source>
</reference>
<comment type="similarity">
    <text evidence="5">Belongs to the SAT4 family.</text>
</comment>
<name>A0A8H5WEB0_FUSHE</name>
<comment type="caution">
    <text evidence="9">The sequence shown here is derived from an EMBL/GenBank/DDBJ whole genome shotgun (WGS) entry which is preliminary data.</text>
</comment>
<evidence type="ECO:0000256" key="4">
    <source>
        <dbReference type="ARBA" id="ARBA00023136"/>
    </source>
</evidence>
<evidence type="ECO:0000256" key="7">
    <source>
        <dbReference type="SAM" id="Phobius"/>
    </source>
</evidence>
<organism evidence="9 10">
    <name type="scientific">Fusarium heterosporum</name>
    <dbReference type="NCBI Taxonomy" id="42747"/>
    <lineage>
        <taxon>Eukaryota</taxon>
        <taxon>Fungi</taxon>
        <taxon>Dikarya</taxon>
        <taxon>Ascomycota</taxon>
        <taxon>Pezizomycotina</taxon>
        <taxon>Sordariomycetes</taxon>
        <taxon>Hypocreomycetidae</taxon>
        <taxon>Hypocreales</taxon>
        <taxon>Nectriaceae</taxon>
        <taxon>Fusarium</taxon>
        <taxon>Fusarium heterosporum species complex</taxon>
    </lineage>
</organism>
<evidence type="ECO:0000313" key="9">
    <source>
        <dbReference type="EMBL" id="KAF5655220.1"/>
    </source>
</evidence>
<evidence type="ECO:0000256" key="3">
    <source>
        <dbReference type="ARBA" id="ARBA00022989"/>
    </source>
</evidence>
<comment type="subcellular location">
    <subcellularLocation>
        <location evidence="1">Membrane</location>
        <topology evidence="1">Multi-pass membrane protein</topology>
    </subcellularLocation>
</comment>
<dbReference type="GO" id="GO:0016020">
    <property type="term" value="C:membrane"/>
    <property type="evidence" value="ECO:0007669"/>
    <property type="project" value="UniProtKB-SubCell"/>
</dbReference>
<dbReference type="PANTHER" id="PTHR33048">
    <property type="entry name" value="PTH11-LIKE INTEGRAL MEMBRANE PROTEIN (AFU_ORTHOLOGUE AFUA_5G11245)"/>
    <property type="match status" value="1"/>
</dbReference>
<feature type="compositionally biased region" description="Polar residues" evidence="6">
    <location>
        <begin position="197"/>
        <end position="210"/>
    </location>
</feature>
<dbReference type="Pfam" id="PF20684">
    <property type="entry name" value="Fung_rhodopsin"/>
    <property type="match status" value="1"/>
</dbReference>
<gene>
    <name evidence="9" type="ORF">FHETE_11217</name>
</gene>
<dbReference type="InterPro" id="IPR052337">
    <property type="entry name" value="SAT4-like"/>
</dbReference>
<evidence type="ECO:0000256" key="2">
    <source>
        <dbReference type="ARBA" id="ARBA00022692"/>
    </source>
</evidence>
<feature type="transmembrane region" description="Helical" evidence="7">
    <location>
        <begin position="41"/>
        <end position="61"/>
    </location>
</feature>
<feature type="transmembrane region" description="Helical" evidence="7">
    <location>
        <begin position="119"/>
        <end position="139"/>
    </location>
</feature>
<keyword evidence="4 7" id="KW-0472">Membrane</keyword>